<proteinExistence type="predicted"/>
<dbReference type="Gene3D" id="3.40.930.10">
    <property type="entry name" value="Mannitol-specific EII, Chain A"/>
    <property type="match status" value="1"/>
</dbReference>
<dbReference type="EMBL" id="AP021906">
    <property type="protein sequence ID" value="BBP87204.1"/>
    <property type="molecule type" value="Genomic_DNA"/>
</dbReference>
<evidence type="ECO:0000256" key="2">
    <source>
        <dbReference type="ARBA" id="ARBA00023163"/>
    </source>
</evidence>
<dbReference type="SUPFAM" id="SSF55804">
    <property type="entry name" value="Phoshotransferase/anion transport protein"/>
    <property type="match status" value="1"/>
</dbReference>
<name>A0A5S9M4W8_BACIA</name>
<dbReference type="Pfam" id="PF00359">
    <property type="entry name" value="PTS_EIIA_2"/>
    <property type="match status" value="1"/>
</dbReference>
<dbReference type="PANTHER" id="PTHR30185:SF18">
    <property type="entry name" value="TRANSCRIPTIONAL REGULATOR MTLR"/>
    <property type="match status" value="1"/>
</dbReference>
<organism evidence="4 5">
    <name type="scientific">Bacillus safensis</name>
    <dbReference type="NCBI Taxonomy" id="561879"/>
    <lineage>
        <taxon>Bacteria</taxon>
        <taxon>Bacillati</taxon>
        <taxon>Bacillota</taxon>
        <taxon>Bacilli</taxon>
        <taxon>Bacillales</taxon>
        <taxon>Bacillaceae</taxon>
        <taxon>Bacillus</taxon>
    </lineage>
</organism>
<keyword evidence="2" id="KW-0804">Transcription</keyword>
<sequence>MPQHDETIRQLLRQLEEEGFIIHADDVAGGLLEREQQGGLGIPGTEFALYHLKHTFIKEPIFHIYDLDQAYEVKSMDGGQQQMSRILMMLAPQELGKEGSEMFSLISSSIIESEESMALYGQGTKENIEQKLHQLFYQFVKEAKW</sequence>
<evidence type="ECO:0000313" key="5">
    <source>
        <dbReference type="Proteomes" id="UP000464658"/>
    </source>
</evidence>
<evidence type="ECO:0000259" key="3">
    <source>
        <dbReference type="PROSITE" id="PS51094"/>
    </source>
</evidence>
<dbReference type="InterPro" id="IPR016152">
    <property type="entry name" value="PTrfase/Anion_transptr"/>
</dbReference>
<gene>
    <name evidence="4" type="ORF">BsIDN1_08220</name>
</gene>
<dbReference type="AlphaFoldDB" id="A0A5S9M4W8"/>
<keyword evidence="1" id="KW-0805">Transcription regulation</keyword>
<protein>
    <recommendedName>
        <fullName evidence="3">PTS EIIA type-2 domain-containing protein</fullName>
    </recommendedName>
</protein>
<evidence type="ECO:0000313" key="4">
    <source>
        <dbReference type="EMBL" id="BBP87204.1"/>
    </source>
</evidence>
<evidence type="ECO:0000256" key="1">
    <source>
        <dbReference type="ARBA" id="ARBA00023015"/>
    </source>
</evidence>
<reference evidence="4 5" key="1">
    <citation type="submission" date="2019-12" db="EMBL/GenBank/DDBJ databases">
        <title>Full genome sequence of a Bacillus safensis strain isolated from commercially available natto in Indonesia.</title>
        <authorList>
            <person name="Yoshida M."/>
            <person name="Uomi M."/>
            <person name="Waturangi D."/>
            <person name="Ekaputri J.J."/>
            <person name="Setiamarga D.H.E."/>
        </authorList>
    </citation>
    <scope>NUCLEOTIDE SEQUENCE [LARGE SCALE GENOMIC DNA]</scope>
    <source>
        <strain evidence="4 5">IDN1</strain>
    </source>
</reference>
<dbReference type="PANTHER" id="PTHR30185">
    <property type="entry name" value="CRYPTIC BETA-GLUCOSIDE BGL OPERON ANTITERMINATOR"/>
    <property type="match status" value="1"/>
</dbReference>
<dbReference type="InterPro" id="IPR002178">
    <property type="entry name" value="PTS_EIIA_type-2_dom"/>
</dbReference>
<dbReference type="InterPro" id="IPR050661">
    <property type="entry name" value="BglG_antiterminators"/>
</dbReference>
<feature type="domain" description="PTS EIIA type-2" evidence="3">
    <location>
        <begin position="1"/>
        <end position="135"/>
    </location>
</feature>
<dbReference type="Proteomes" id="UP000464658">
    <property type="component" value="Chromosome"/>
</dbReference>
<dbReference type="PROSITE" id="PS51094">
    <property type="entry name" value="PTS_EIIA_TYPE_2"/>
    <property type="match status" value="1"/>
</dbReference>
<accession>A0A5S9M4W8</accession>